<feature type="domain" description="Thioredoxin" evidence="6">
    <location>
        <begin position="29"/>
        <end position="195"/>
    </location>
</feature>
<keyword evidence="8" id="KW-1185">Reference proteome</keyword>
<dbReference type="SUPFAM" id="SSF52833">
    <property type="entry name" value="Thioredoxin-like"/>
    <property type="match status" value="1"/>
</dbReference>
<dbReference type="Proteomes" id="UP000184079">
    <property type="component" value="Unassembled WGS sequence"/>
</dbReference>
<proteinExistence type="inferred from homology"/>
<evidence type="ECO:0000313" key="8">
    <source>
        <dbReference type="Proteomes" id="UP000184079"/>
    </source>
</evidence>
<dbReference type="CDD" id="cd02968">
    <property type="entry name" value="SCO"/>
    <property type="match status" value="1"/>
</dbReference>
<feature type="binding site" evidence="3">
    <location>
        <position position="67"/>
    </location>
    <ligand>
        <name>Cu cation</name>
        <dbReference type="ChEBI" id="CHEBI:23378"/>
    </ligand>
</feature>
<dbReference type="PANTHER" id="PTHR12151:SF25">
    <property type="entry name" value="LINALOOL DEHYDRATASE_ISOMERASE DOMAIN-CONTAINING PROTEIN"/>
    <property type="match status" value="1"/>
</dbReference>
<dbReference type="PANTHER" id="PTHR12151">
    <property type="entry name" value="ELECTRON TRANSPORT PROTIN SCO1/SENC FAMILY MEMBER"/>
    <property type="match status" value="1"/>
</dbReference>
<feature type="chain" id="PRO_5039396727" evidence="5">
    <location>
        <begin position="24"/>
        <end position="195"/>
    </location>
</feature>
<feature type="disulfide bond" description="Redox-active" evidence="4">
    <location>
        <begin position="67"/>
        <end position="71"/>
    </location>
</feature>
<gene>
    <name evidence="7" type="ORF">SAMN05421807_104268</name>
</gene>
<dbReference type="InterPro" id="IPR036249">
    <property type="entry name" value="Thioredoxin-like_sf"/>
</dbReference>
<evidence type="ECO:0000313" key="7">
    <source>
        <dbReference type="EMBL" id="SHH17287.1"/>
    </source>
</evidence>
<feature type="binding site" evidence="3">
    <location>
        <position position="71"/>
    </location>
    <ligand>
        <name>Cu cation</name>
        <dbReference type="ChEBI" id="CHEBI:23378"/>
    </ligand>
</feature>
<keyword evidence="3" id="KW-0479">Metal-binding</keyword>
<dbReference type="EMBL" id="FQXD01000004">
    <property type="protein sequence ID" value="SHH17287.1"/>
    <property type="molecule type" value="Genomic_DNA"/>
</dbReference>
<dbReference type="Gene3D" id="3.40.30.10">
    <property type="entry name" value="Glutaredoxin"/>
    <property type="match status" value="1"/>
</dbReference>
<dbReference type="Pfam" id="PF02630">
    <property type="entry name" value="SCO1-SenC"/>
    <property type="match status" value="1"/>
</dbReference>
<protein>
    <submittedName>
        <fullName evidence="7">Protein SCO1/2</fullName>
    </submittedName>
</protein>
<evidence type="ECO:0000259" key="6">
    <source>
        <dbReference type="PROSITE" id="PS51352"/>
    </source>
</evidence>
<evidence type="ECO:0000256" key="1">
    <source>
        <dbReference type="ARBA" id="ARBA00010996"/>
    </source>
</evidence>
<evidence type="ECO:0000256" key="4">
    <source>
        <dbReference type="PIRSR" id="PIRSR603782-2"/>
    </source>
</evidence>
<name>A0A1M5QT31_9BACI</name>
<keyword evidence="5" id="KW-0732">Signal</keyword>
<dbReference type="PROSITE" id="PS51257">
    <property type="entry name" value="PROKAR_LIPOPROTEIN"/>
    <property type="match status" value="1"/>
</dbReference>
<dbReference type="InterPro" id="IPR003782">
    <property type="entry name" value="SCO1/SenC"/>
</dbReference>
<feature type="binding site" evidence="3">
    <location>
        <position position="158"/>
    </location>
    <ligand>
        <name>Cu cation</name>
        <dbReference type="ChEBI" id="CHEBI:23378"/>
    </ligand>
</feature>
<evidence type="ECO:0000256" key="3">
    <source>
        <dbReference type="PIRSR" id="PIRSR603782-1"/>
    </source>
</evidence>
<organism evidence="7 8">
    <name type="scientific">Virgibacillus chiguensis</name>
    <dbReference type="NCBI Taxonomy" id="411959"/>
    <lineage>
        <taxon>Bacteria</taxon>
        <taxon>Bacillati</taxon>
        <taxon>Bacillota</taxon>
        <taxon>Bacilli</taxon>
        <taxon>Bacillales</taxon>
        <taxon>Bacillaceae</taxon>
        <taxon>Virgibacillus</taxon>
    </lineage>
</organism>
<dbReference type="GO" id="GO:0046872">
    <property type="term" value="F:metal ion binding"/>
    <property type="evidence" value="ECO:0007669"/>
    <property type="project" value="UniProtKB-KW"/>
</dbReference>
<keyword evidence="4" id="KW-1015">Disulfide bond</keyword>
<keyword evidence="2 3" id="KW-0186">Copper</keyword>
<evidence type="ECO:0000256" key="2">
    <source>
        <dbReference type="ARBA" id="ARBA00023008"/>
    </source>
</evidence>
<feature type="signal peptide" evidence="5">
    <location>
        <begin position="1"/>
        <end position="23"/>
    </location>
</feature>
<dbReference type="PROSITE" id="PS51352">
    <property type="entry name" value="THIOREDOXIN_2"/>
    <property type="match status" value="1"/>
</dbReference>
<dbReference type="InterPro" id="IPR013766">
    <property type="entry name" value="Thioredoxin_domain"/>
</dbReference>
<sequence length="195" mass="21998">MMKKFIGVALLVLAAFLTACGGAEEKIEPNMSEEVMDFTYTTQDNEKLSLEDLKGNYWIADFIFTNCTTVCLPMTSNLAKLQQKTNEANMDIQFVSFSVDPEYDTPDVLKEYAKEYQANLDNWTFLTGYDFEKIKEFSIKSFKSMVAPPPEGNDQVTHGTSFFLVNPEGEVIKKYNGVQADSIDTMVNDLKELGL</sequence>
<comment type="similarity">
    <text evidence="1">Belongs to the SCO1/2 family.</text>
</comment>
<dbReference type="AlphaFoldDB" id="A0A1M5QT31"/>
<evidence type="ECO:0000256" key="5">
    <source>
        <dbReference type="SAM" id="SignalP"/>
    </source>
</evidence>
<reference evidence="8" key="1">
    <citation type="submission" date="2016-11" db="EMBL/GenBank/DDBJ databases">
        <authorList>
            <person name="Varghese N."/>
            <person name="Submissions S."/>
        </authorList>
    </citation>
    <scope>NUCLEOTIDE SEQUENCE [LARGE SCALE GENOMIC DNA]</scope>
    <source>
        <strain evidence="8">CGMCC 1.6496</strain>
    </source>
</reference>
<accession>A0A1M5QT31</accession>